<reference evidence="1 2" key="1">
    <citation type="submission" date="2014-04" db="EMBL/GenBank/DDBJ databases">
        <title>Genome assembly of Hyalangium minutum DSM 14724.</title>
        <authorList>
            <person name="Sharma G."/>
            <person name="Subramanian S."/>
        </authorList>
    </citation>
    <scope>NUCLEOTIDE SEQUENCE [LARGE SCALE GENOMIC DNA]</scope>
    <source>
        <strain evidence="1 2">DSM 14724</strain>
    </source>
</reference>
<dbReference type="PROSITE" id="PS51257">
    <property type="entry name" value="PROKAR_LIPOPROTEIN"/>
    <property type="match status" value="1"/>
</dbReference>
<protein>
    <recommendedName>
        <fullName evidence="3">Lipoprotein</fullName>
    </recommendedName>
</protein>
<proteinExistence type="predicted"/>
<sequence length="58" mass="6193">MRSNPLKLSFLAALGSLLSSCGLVDSLPSRDARCDLRPAKDQCTDMAEAPTRRMPGAT</sequence>
<evidence type="ECO:0000313" key="1">
    <source>
        <dbReference type="EMBL" id="KFE66754.1"/>
    </source>
</evidence>
<evidence type="ECO:0000313" key="2">
    <source>
        <dbReference type="Proteomes" id="UP000028725"/>
    </source>
</evidence>
<dbReference type="Proteomes" id="UP000028725">
    <property type="component" value="Unassembled WGS sequence"/>
</dbReference>
<evidence type="ECO:0008006" key="3">
    <source>
        <dbReference type="Google" id="ProtNLM"/>
    </source>
</evidence>
<dbReference type="AlphaFoldDB" id="A0A085WGE1"/>
<organism evidence="1 2">
    <name type="scientific">Hyalangium minutum</name>
    <dbReference type="NCBI Taxonomy" id="394096"/>
    <lineage>
        <taxon>Bacteria</taxon>
        <taxon>Pseudomonadati</taxon>
        <taxon>Myxococcota</taxon>
        <taxon>Myxococcia</taxon>
        <taxon>Myxococcales</taxon>
        <taxon>Cystobacterineae</taxon>
        <taxon>Archangiaceae</taxon>
        <taxon>Hyalangium</taxon>
    </lineage>
</organism>
<dbReference type="STRING" id="394096.DB31_8968"/>
<gene>
    <name evidence="1" type="ORF">DB31_8968</name>
</gene>
<dbReference type="EMBL" id="JMCB01000009">
    <property type="protein sequence ID" value="KFE66754.1"/>
    <property type="molecule type" value="Genomic_DNA"/>
</dbReference>
<name>A0A085WGE1_9BACT</name>
<accession>A0A085WGE1</accession>
<comment type="caution">
    <text evidence="1">The sequence shown here is derived from an EMBL/GenBank/DDBJ whole genome shotgun (WGS) entry which is preliminary data.</text>
</comment>
<keyword evidence="2" id="KW-1185">Reference proteome</keyword>